<feature type="compositionally biased region" description="Basic and acidic residues" evidence="5">
    <location>
        <begin position="387"/>
        <end position="405"/>
    </location>
</feature>
<dbReference type="RefSeq" id="WP_211301576.1">
    <property type="nucleotide sequence ID" value="NZ_PYGA01000039.1"/>
</dbReference>
<gene>
    <name evidence="8" type="ORF">CLV63_13914</name>
</gene>
<evidence type="ECO:0000256" key="2">
    <source>
        <dbReference type="ARBA" id="ARBA00022741"/>
    </source>
</evidence>
<feature type="compositionally biased region" description="Pro residues" evidence="5">
    <location>
        <begin position="358"/>
        <end position="367"/>
    </location>
</feature>
<evidence type="ECO:0000256" key="4">
    <source>
        <dbReference type="ARBA" id="ARBA00022840"/>
    </source>
</evidence>
<keyword evidence="4" id="KW-0067">ATP-binding</keyword>
<dbReference type="Proteomes" id="UP000240542">
    <property type="component" value="Unassembled WGS sequence"/>
</dbReference>
<keyword evidence="3 8" id="KW-0418">Kinase</keyword>
<reference evidence="8 9" key="1">
    <citation type="submission" date="2018-03" db="EMBL/GenBank/DDBJ databases">
        <title>Genomic Encyclopedia of Archaeal and Bacterial Type Strains, Phase II (KMG-II): from individual species to whole genera.</title>
        <authorList>
            <person name="Goeker M."/>
        </authorList>
    </citation>
    <scope>NUCLEOTIDE SEQUENCE [LARGE SCALE GENOMIC DNA]</scope>
    <source>
        <strain evidence="8 9">DSM 45312</strain>
    </source>
</reference>
<protein>
    <submittedName>
        <fullName evidence="8">Serine/threonine protein kinase</fullName>
    </submittedName>
</protein>
<evidence type="ECO:0000256" key="3">
    <source>
        <dbReference type="ARBA" id="ARBA00022777"/>
    </source>
</evidence>
<dbReference type="InterPro" id="IPR008271">
    <property type="entry name" value="Ser/Thr_kinase_AS"/>
</dbReference>
<dbReference type="Gene3D" id="1.10.510.10">
    <property type="entry name" value="Transferase(Phosphotransferase) domain 1"/>
    <property type="match status" value="1"/>
</dbReference>
<comment type="caution">
    <text evidence="8">The sequence shown here is derived from an EMBL/GenBank/DDBJ whole genome shotgun (WGS) entry which is preliminary data.</text>
</comment>
<dbReference type="InterPro" id="IPR000719">
    <property type="entry name" value="Prot_kinase_dom"/>
</dbReference>
<dbReference type="PROSITE" id="PS50011">
    <property type="entry name" value="PROTEIN_KINASE_DOM"/>
    <property type="match status" value="1"/>
</dbReference>
<evidence type="ECO:0000256" key="6">
    <source>
        <dbReference type="SAM" id="Phobius"/>
    </source>
</evidence>
<feature type="transmembrane region" description="Helical" evidence="6">
    <location>
        <begin position="316"/>
        <end position="339"/>
    </location>
</feature>
<dbReference type="EMBL" id="PYGA01000039">
    <property type="protein sequence ID" value="PSK84195.1"/>
    <property type="molecule type" value="Genomic_DNA"/>
</dbReference>
<dbReference type="PANTHER" id="PTHR43289">
    <property type="entry name" value="MITOGEN-ACTIVATED PROTEIN KINASE KINASE KINASE 20-RELATED"/>
    <property type="match status" value="1"/>
</dbReference>
<evidence type="ECO:0000256" key="1">
    <source>
        <dbReference type="ARBA" id="ARBA00022679"/>
    </source>
</evidence>
<keyword evidence="8" id="KW-0723">Serine/threonine-protein kinase</keyword>
<sequence length="524" mass="54230">MPENRPLHAGDPTSIGGYRLTGRLGKGGQGTVYLGTGADGGRVAVKVLDAEWVESADLRRRFEREAAAARRVASFCTAQVLDADFASAQPYIVSEYVEGPSLKEQVDRHGPRAGADLHRLAVATATALVAVHEAGIVHRDFKPANVLMAGEGPRVIDFGIAQSSDVTGAQTQSVIGTPGYMAPEQISGERLTASADVFAWGAVMVFAATGKAPFTGDSVPAVIHKVMTIEPDLRHLPEPWQSLLGACLAKDPADRPSSDALLMRLLGRREAAAGPPAPTAPARATAPEAAAQGGPPAAAPPDDADHRGGRRRGAGVRLAVIGAALAVVAAVGGGAALAATGGLPFLADAEKPPAAAAPSPPAKPSPEPSKGQPRKDAPESGPAKADTTAKSEGEKKAKDDGEKPTGQKVEGGGNADKFVFTEPFAGRWTGAGTFPNQTERRYDIVIEKGSSTAALTTSDNACTWTFKMFRTNDKHGLDGSVTSGAGCGPQTGGGIWIEGGRLVVMLWGGKDGEFPEHFFWLDRP</sequence>
<evidence type="ECO:0000313" key="9">
    <source>
        <dbReference type="Proteomes" id="UP000240542"/>
    </source>
</evidence>
<dbReference type="GO" id="GO:0004674">
    <property type="term" value="F:protein serine/threonine kinase activity"/>
    <property type="evidence" value="ECO:0007669"/>
    <property type="project" value="UniProtKB-KW"/>
</dbReference>
<keyword evidence="6" id="KW-0472">Membrane</keyword>
<proteinExistence type="predicted"/>
<keyword evidence="2" id="KW-0547">Nucleotide-binding</keyword>
<dbReference type="PROSITE" id="PS00108">
    <property type="entry name" value="PROTEIN_KINASE_ST"/>
    <property type="match status" value="1"/>
</dbReference>
<feature type="compositionally biased region" description="Low complexity" evidence="5">
    <location>
        <begin position="280"/>
        <end position="296"/>
    </location>
</feature>
<evidence type="ECO:0000313" key="8">
    <source>
        <dbReference type="EMBL" id="PSK84195.1"/>
    </source>
</evidence>
<dbReference type="SUPFAM" id="SSF56112">
    <property type="entry name" value="Protein kinase-like (PK-like)"/>
    <property type="match status" value="1"/>
</dbReference>
<accession>A0A2P8CGT0</accession>
<feature type="region of interest" description="Disordered" evidence="5">
    <location>
        <begin position="271"/>
        <end position="311"/>
    </location>
</feature>
<keyword evidence="6" id="KW-1133">Transmembrane helix</keyword>
<dbReference type="CDD" id="cd14014">
    <property type="entry name" value="STKc_PknB_like"/>
    <property type="match status" value="1"/>
</dbReference>
<dbReference type="AlphaFoldDB" id="A0A2P8CGT0"/>
<evidence type="ECO:0000259" key="7">
    <source>
        <dbReference type="PROSITE" id="PS50011"/>
    </source>
</evidence>
<organism evidence="8 9">
    <name type="scientific">Murinocardiopsis flavida</name>
    <dbReference type="NCBI Taxonomy" id="645275"/>
    <lineage>
        <taxon>Bacteria</taxon>
        <taxon>Bacillati</taxon>
        <taxon>Actinomycetota</taxon>
        <taxon>Actinomycetes</taxon>
        <taxon>Streptosporangiales</taxon>
        <taxon>Nocardiopsidaceae</taxon>
        <taxon>Murinocardiopsis</taxon>
    </lineage>
</organism>
<name>A0A2P8CGT0_9ACTN</name>
<dbReference type="PANTHER" id="PTHR43289:SF34">
    <property type="entry name" value="SERINE_THREONINE-PROTEIN KINASE YBDM-RELATED"/>
    <property type="match status" value="1"/>
</dbReference>
<evidence type="ECO:0000256" key="5">
    <source>
        <dbReference type="SAM" id="MobiDB-lite"/>
    </source>
</evidence>
<feature type="region of interest" description="Disordered" evidence="5">
    <location>
        <begin position="350"/>
        <end position="416"/>
    </location>
</feature>
<dbReference type="Gene3D" id="3.30.200.20">
    <property type="entry name" value="Phosphorylase Kinase, domain 1"/>
    <property type="match status" value="1"/>
</dbReference>
<dbReference type="Pfam" id="PF00069">
    <property type="entry name" value="Pkinase"/>
    <property type="match status" value="1"/>
</dbReference>
<keyword evidence="9" id="KW-1185">Reference proteome</keyword>
<dbReference type="GO" id="GO:0005524">
    <property type="term" value="F:ATP binding"/>
    <property type="evidence" value="ECO:0007669"/>
    <property type="project" value="UniProtKB-KW"/>
</dbReference>
<keyword evidence="1" id="KW-0808">Transferase</keyword>
<feature type="domain" description="Protein kinase" evidence="7">
    <location>
        <begin position="18"/>
        <end position="266"/>
    </location>
</feature>
<keyword evidence="6" id="KW-0812">Transmembrane</keyword>
<dbReference type="InterPro" id="IPR011009">
    <property type="entry name" value="Kinase-like_dom_sf"/>
</dbReference>